<organism evidence="2 3">
    <name type="scientific">Plasmopara halstedii</name>
    <name type="common">Downy mildew of sunflower</name>
    <dbReference type="NCBI Taxonomy" id="4781"/>
    <lineage>
        <taxon>Eukaryota</taxon>
        <taxon>Sar</taxon>
        <taxon>Stramenopiles</taxon>
        <taxon>Oomycota</taxon>
        <taxon>Peronosporomycetes</taxon>
        <taxon>Peronosporales</taxon>
        <taxon>Peronosporaceae</taxon>
        <taxon>Plasmopara</taxon>
    </lineage>
</organism>
<protein>
    <submittedName>
        <fullName evidence="2">DNA polymerase family X lyase domain</fullName>
    </submittedName>
</protein>
<dbReference type="OrthoDB" id="205514at2759"/>
<dbReference type="Pfam" id="PF14716">
    <property type="entry name" value="HHH_8"/>
    <property type="match status" value="1"/>
</dbReference>
<dbReference type="SUPFAM" id="SSF47802">
    <property type="entry name" value="DNA polymerase beta, N-terminal domain-like"/>
    <property type="match status" value="1"/>
</dbReference>
<feature type="domain" description="Crossover junction endonuclease MUS81-like HHH" evidence="1">
    <location>
        <begin position="150"/>
        <end position="218"/>
    </location>
</feature>
<evidence type="ECO:0000259" key="1">
    <source>
        <dbReference type="Pfam" id="PF14716"/>
    </source>
</evidence>
<dbReference type="GO" id="GO:0016829">
    <property type="term" value="F:lyase activity"/>
    <property type="evidence" value="ECO:0007669"/>
    <property type="project" value="UniProtKB-KW"/>
</dbReference>
<evidence type="ECO:0000313" key="3">
    <source>
        <dbReference type="Proteomes" id="UP000054928"/>
    </source>
</evidence>
<sequence length="433" mass="47939">MKTETAISDLILKCEEQGIRLPKDPWHALRVTIAALQKTKNQALGYLQISKALDQLENELSNDAEAMDKIATKTLSSRPALVSKRSLVQERPTTTQRDAIASDKYDHDFHEQDRAATAKISIASGMKKTKRFKKSRIQEQAEATPAVRDENQSLVNQLVKLGEYEMINGYTQRGLARLRAAKEICGSPHVITSGAQAKKLDHVGPVVATKVDQLLNEGLAAALSDHLRNYDKFWAQRSLADLVTKCEAANINLPKDPLEARAEAVEAIMHSKQNGKINLKYAQDMLQQKFGLGCESKQRIKNDEAKRLLRFHSHKKKVKSGGDVEQSLKEENSSSIRQRALTVSKRSAIGQDQDVFAVKASNDVNDALQILQGDVVSVTEKGRLSAERRDASEFAKNMMGDHNYGCIGQGEPTLFETYDLDGQNNNGSGNSDD</sequence>
<dbReference type="AlphaFoldDB" id="A0A0P1AL06"/>
<dbReference type="EMBL" id="CCYD01000610">
    <property type="protein sequence ID" value="CEG41833.1"/>
    <property type="molecule type" value="Genomic_DNA"/>
</dbReference>
<proteinExistence type="predicted"/>
<accession>A0A0P1AL06</accession>
<name>A0A0P1AL06_PLAHL</name>
<dbReference type="GeneID" id="36407205"/>
<keyword evidence="2" id="KW-0456">Lyase</keyword>
<dbReference type="InterPro" id="IPR010996">
    <property type="entry name" value="HHH_MUS81"/>
</dbReference>
<evidence type="ECO:0000313" key="2">
    <source>
        <dbReference type="EMBL" id="CEG41833.1"/>
    </source>
</evidence>
<dbReference type="Gene3D" id="1.10.150.110">
    <property type="entry name" value="DNA polymerase beta, N-terminal domain-like"/>
    <property type="match status" value="1"/>
</dbReference>
<dbReference type="Proteomes" id="UP000054928">
    <property type="component" value="Unassembled WGS sequence"/>
</dbReference>
<reference evidence="3" key="1">
    <citation type="submission" date="2014-09" db="EMBL/GenBank/DDBJ databases">
        <authorList>
            <person name="Sharma Rahul"/>
            <person name="Thines Marco"/>
        </authorList>
    </citation>
    <scope>NUCLEOTIDE SEQUENCE [LARGE SCALE GENOMIC DNA]</scope>
</reference>
<dbReference type="RefSeq" id="XP_024578202.1">
    <property type="nucleotide sequence ID" value="XM_024727645.1"/>
</dbReference>
<dbReference type="InterPro" id="IPR027421">
    <property type="entry name" value="DNA_pol_lamdba_lyase_dom_sf"/>
</dbReference>
<keyword evidence="3" id="KW-1185">Reference proteome</keyword>